<dbReference type="OrthoDB" id="9554444at2"/>
<dbReference type="STRING" id="649638.Trad_1755"/>
<evidence type="ECO:0000313" key="1">
    <source>
        <dbReference type="EMBL" id="ADI14873.1"/>
    </source>
</evidence>
<dbReference type="KEGG" id="tra:Trad_1755"/>
<name>D7CQ89_TRURR</name>
<reference evidence="1 2" key="2">
    <citation type="journal article" date="2011" name="Stand. Genomic Sci.">
        <title>Complete genome sequence of Truepera radiovictrix type strain (RQ-24).</title>
        <authorList>
            <person name="Ivanova N."/>
            <person name="Rohde C."/>
            <person name="Munk C."/>
            <person name="Nolan M."/>
            <person name="Lucas S."/>
            <person name="Del Rio T.G."/>
            <person name="Tice H."/>
            <person name="Deshpande S."/>
            <person name="Cheng J.F."/>
            <person name="Tapia R."/>
            <person name="Han C."/>
            <person name="Goodwin L."/>
            <person name="Pitluck S."/>
            <person name="Liolios K."/>
            <person name="Mavromatis K."/>
            <person name="Mikhailova N."/>
            <person name="Pati A."/>
            <person name="Chen A."/>
            <person name="Palaniappan K."/>
            <person name="Land M."/>
            <person name="Hauser L."/>
            <person name="Chang Y.J."/>
            <person name="Jeffries C.D."/>
            <person name="Brambilla E."/>
            <person name="Rohde M."/>
            <person name="Goker M."/>
            <person name="Tindall B.J."/>
            <person name="Woyke T."/>
            <person name="Bristow J."/>
            <person name="Eisen J.A."/>
            <person name="Markowitz V."/>
            <person name="Hugenholtz P."/>
            <person name="Kyrpides N.C."/>
            <person name="Klenk H.P."/>
            <person name="Lapidus A."/>
        </authorList>
    </citation>
    <scope>NUCLEOTIDE SEQUENCE [LARGE SCALE GENOMIC DNA]</scope>
    <source>
        <strain evidence="2">DSM 17093 / CIP 108686 / LMG 22925 / RQ-24</strain>
    </source>
</reference>
<evidence type="ECO:0000313" key="2">
    <source>
        <dbReference type="Proteomes" id="UP000000379"/>
    </source>
</evidence>
<proteinExistence type="predicted"/>
<dbReference type="AlphaFoldDB" id="D7CQ89"/>
<keyword evidence="2" id="KW-1185">Reference proteome</keyword>
<dbReference type="Proteomes" id="UP000000379">
    <property type="component" value="Chromosome"/>
</dbReference>
<dbReference type="EMBL" id="CP002049">
    <property type="protein sequence ID" value="ADI14873.1"/>
    <property type="molecule type" value="Genomic_DNA"/>
</dbReference>
<dbReference type="HOGENOM" id="CLU_2588713_0_0_0"/>
<sequence length="80" mass="8402">MNGEVDVCDAARRARGEARAALAVRVVPLGGENEDLSGATSPEARLAMMWPLALTAWGLAAGSLPTYDRAHLPVTVTRVT</sequence>
<reference evidence="2" key="1">
    <citation type="submission" date="2010-05" db="EMBL/GenBank/DDBJ databases">
        <title>The complete genome of Truepera radiovictris DSM 17093.</title>
        <authorList>
            <consortium name="US DOE Joint Genome Institute (JGI-PGF)"/>
            <person name="Lucas S."/>
            <person name="Copeland A."/>
            <person name="Lapidus A."/>
            <person name="Glavina del Rio T."/>
            <person name="Dalin E."/>
            <person name="Tice H."/>
            <person name="Bruce D."/>
            <person name="Goodwin L."/>
            <person name="Pitluck S."/>
            <person name="Kyrpides N."/>
            <person name="Mavromatis K."/>
            <person name="Ovchinnikova G."/>
            <person name="Munk A.C."/>
            <person name="Detter J.C."/>
            <person name="Han C."/>
            <person name="Tapia R."/>
            <person name="Land M."/>
            <person name="Hauser L."/>
            <person name="Markowitz V."/>
            <person name="Cheng J.-F."/>
            <person name="Hugenholtz P."/>
            <person name="Woyke T."/>
            <person name="Wu D."/>
            <person name="Tindall B."/>
            <person name="Pomrenke H.G."/>
            <person name="Brambilla E."/>
            <person name="Klenk H.-P."/>
            <person name="Eisen J.A."/>
        </authorList>
    </citation>
    <scope>NUCLEOTIDE SEQUENCE [LARGE SCALE GENOMIC DNA]</scope>
    <source>
        <strain evidence="2">DSM 17093 / CIP 108686 / LMG 22925 / RQ-24</strain>
    </source>
</reference>
<dbReference type="RefSeq" id="WP_013178240.1">
    <property type="nucleotide sequence ID" value="NC_014221.1"/>
</dbReference>
<protein>
    <submittedName>
        <fullName evidence="1">Uncharacterized protein</fullName>
    </submittedName>
</protein>
<organism evidence="1 2">
    <name type="scientific">Truepera radiovictrix (strain DSM 17093 / CIP 108686 / LMG 22925 / RQ-24)</name>
    <dbReference type="NCBI Taxonomy" id="649638"/>
    <lineage>
        <taxon>Bacteria</taxon>
        <taxon>Thermotogati</taxon>
        <taxon>Deinococcota</taxon>
        <taxon>Deinococci</taxon>
        <taxon>Trueperales</taxon>
        <taxon>Trueperaceae</taxon>
        <taxon>Truepera</taxon>
    </lineage>
</organism>
<gene>
    <name evidence="1" type="ordered locus">Trad_1755</name>
</gene>
<accession>D7CQ89</accession>